<dbReference type="Proteomes" id="UP000632377">
    <property type="component" value="Unassembled WGS sequence"/>
</dbReference>
<evidence type="ECO:0000313" key="2">
    <source>
        <dbReference type="Proteomes" id="UP000632377"/>
    </source>
</evidence>
<gene>
    <name evidence="1" type="ORF">JK636_19865</name>
</gene>
<keyword evidence="2" id="KW-1185">Reference proteome</keyword>
<comment type="caution">
    <text evidence="1">The sequence shown here is derived from an EMBL/GenBank/DDBJ whole genome shotgun (WGS) entry which is preliminary data.</text>
</comment>
<name>A0ABS1TH77_9CLOT</name>
<dbReference type="RefSeq" id="WP_202750711.1">
    <property type="nucleotide sequence ID" value="NZ_JAESWC010000018.1"/>
</dbReference>
<evidence type="ECO:0000313" key="1">
    <source>
        <dbReference type="EMBL" id="MBL4937971.1"/>
    </source>
</evidence>
<accession>A0ABS1TH77</accession>
<reference evidence="1 2" key="1">
    <citation type="submission" date="2021-01" db="EMBL/GenBank/DDBJ databases">
        <title>Genome public.</title>
        <authorList>
            <person name="Liu C."/>
            <person name="Sun Q."/>
        </authorList>
    </citation>
    <scope>NUCLEOTIDE SEQUENCE [LARGE SCALE GENOMIC DNA]</scope>
    <source>
        <strain evidence="1 2">YIM B02515</strain>
    </source>
</reference>
<dbReference type="EMBL" id="JAESWC010000018">
    <property type="protein sequence ID" value="MBL4937971.1"/>
    <property type="molecule type" value="Genomic_DNA"/>
</dbReference>
<organism evidence="1 2">
    <name type="scientific">Clostridium rhizosphaerae</name>
    <dbReference type="NCBI Taxonomy" id="2803861"/>
    <lineage>
        <taxon>Bacteria</taxon>
        <taxon>Bacillati</taxon>
        <taxon>Bacillota</taxon>
        <taxon>Clostridia</taxon>
        <taxon>Eubacteriales</taxon>
        <taxon>Clostridiaceae</taxon>
        <taxon>Clostridium</taxon>
    </lineage>
</organism>
<evidence type="ECO:0008006" key="3">
    <source>
        <dbReference type="Google" id="ProtNLM"/>
    </source>
</evidence>
<sequence>MYNMNNQLNMQYCCPMYEICKQKRDPMFIPCESPLLSNYDFMYRTNSYIFDIEMKPVSIEEVED</sequence>
<protein>
    <recommendedName>
        <fullName evidence="3">Spore coat associated protein JA (CotJA)</fullName>
    </recommendedName>
</protein>
<proteinExistence type="predicted"/>